<proteinExistence type="predicted"/>
<keyword evidence="2" id="KW-1185">Reference proteome</keyword>
<protein>
    <submittedName>
        <fullName evidence="1">Uncharacterized protein</fullName>
    </submittedName>
</protein>
<reference evidence="2" key="2">
    <citation type="submission" date="2013-12" db="EMBL/GenBank/DDBJ databases">
        <authorList>
            <person name="Yu Y."/>
            <person name="Lee S."/>
            <person name="de Baynast K."/>
            <person name="Wissotski M."/>
            <person name="Liu L."/>
            <person name="Talag J."/>
            <person name="Goicoechea J."/>
            <person name="Angelova A."/>
            <person name="Jetty R."/>
            <person name="Kudrna D."/>
            <person name="Golser W."/>
            <person name="Rivera L."/>
            <person name="Zhang J."/>
            <person name="Wing R."/>
        </authorList>
    </citation>
    <scope>NUCLEOTIDE SEQUENCE</scope>
</reference>
<dbReference type="Gramene" id="LPERR05G16680.1">
    <property type="protein sequence ID" value="LPERR05G16680.1"/>
    <property type="gene ID" value="LPERR05G16680"/>
</dbReference>
<evidence type="ECO:0000313" key="1">
    <source>
        <dbReference type="EnsemblPlants" id="LPERR05G16680.1"/>
    </source>
</evidence>
<reference evidence="1 2" key="1">
    <citation type="submission" date="2012-08" db="EMBL/GenBank/DDBJ databases">
        <title>Oryza genome evolution.</title>
        <authorList>
            <person name="Wing R.A."/>
        </authorList>
    </citation>
    <scope>NUCLEOTIDE SEQUENCE</scope>
</reference>
<dbReference type="EnsemblPlants" id="LPERR05G16680.1">
    <property type="protein sequence ID" value="LPERR05G16680.1"/>
    <property type="gene ID" value="LPERR05G16680"/>
</dbReference>
<dbReference type="Proteomes" id="UP000032180">
    <property type="component" value="Chromosome 5"/>
</dbReference>
<dbReference type="HOGENOM" id="CLU_2041430_0_0_1"/>
<sequence length="121" mass="13032">MALLGVSDELGEAEIGDLGFEVVVEEDVGGLDVTVDDRWVGELVQASPLADPSAILNLFFQSKANIDMKMRATTRSPPATAIPAIAPVLILDFLPPRAPGTHKSRVSTLHTTIYYYFCANT</sequence>
<organism evidence="1 2">
    <name type="scientific">Leersia perrieri</name>
    <dbReference type="NCBI Taxonomy" id="77586"/>
    <lineage>
        <taxon>Eukaryota</taxon>
        <taxon>Viridiplantae</taxon>
        <taxon>Streptophyta</taxon>
        <taxon>Embryophyta</taxon>
        <taxon>Tracheophyta</taxon>
        <taxon>Spermatophyta</taxon>
        <taxon>Magnoliopsida</taxon>
        <taxon>Liliopsida</taxon>
        <taxon>Poales</taxon>
        <taxon>Poaceae</taxon>
        <taxon>BOP clade</taxon>
        <taxon>Oryzoideae</taxon>
        <taxon>Oryzeae</taxon>
        <taxon>Oryzinae</taxon>
        <taxon>Leersia</taxon>
    </lineage>
</organism>
<evidence type="ECO:0000313" key="2">
    <source>
        <dbReference type="Proteomes" id="UP000032180"/>
    </source>
</evidence>
<name>A0A0D9WHX4_9ORYZ</name>
<accession>A0A0D9WHX4</accession>
<reference evidence="1" key="3">
    <citation type="submission" date="2015-04" db="UniProtKB">
        <authorList>
            <consortium name="EnsemblPlants"/>
        </authorList>
    </citation>
    <scope>IDENTIFICATION</scope>
</reference>
<dbReference type="AlphaFoldDB" id="A0A0D9WHX4"/>